<evidence type="ECO:0000313" key="1">
    <source>
        <dbReference type="EMBL" id="EXK99829.1"/>
    </source>
</evidence>
<organism evidence="1 2">
    <name type="scientific">Fusarium oxysporum f. sp. raphani 54005</name>
    <dbReference type="NCBI Taxonomy" id="1089458"/>
    <lineage>
        <taxon>Eukaryota</taxon>
        <taxon>Fungi</taxon>
        <taxon>Dikarya</taxon>
        <taxon>Ascomycota</taxon>
        <taxon>Pezizomycotina</taxon>
        <taxon>Sordariomycetes</taxon>
        <taxon>Hypocreomycetidae</taxon>
        <taxon>Hypocreales</taxon>
        <taxon>Nectriaceae</taxon>
        <taxon>Fusarium</taxon>
        <taxon>Fusarium oxysporum species complex</taxon>
    </lineage>
</organism>
<proteinExistence type="predicted"/>
<dbReference type="AlphaFoldDB" id="X0D9K8"/>
<dbReference type="EMBL" id="JH658362">
    <property type="protein sequence ID" value="EXK99829.1"/>
    <property type="molecule type" value="Genomic_DNA"/>
</dbReference>
<name>X0D9K8_FUSOX</name>
<reference evidence="1 2" key="1">
    <citation type="submission" date="2011-11" db="EMBL/GenBank/DDBJ databases">
        <title>The Genome Sequence of Fusarium oxysporum PHW815.</title>
        <authorList>
            <consortium name="The Broad Institute Genome Sequencing Platform"/>
            <person name="Ma L.-J."/>
            <person name="Gale L.R."/>
            <person name="Schwartz D.C."/>
            <person name="Zhou S."/>
            <person name="Corby-Kistler H."/>
            <person name="Young S.K."/>
            <person name="Zeng Q."/>
            <person name="Gargeya S."/>
            <person name="Fitzgerald M."/>
            <person name="Haas B."/>
            <person name="Abouelleil A."/>
            <person name="Alvarado L."/>
            <person name="Arachchi H.M."/>
            <person name="Berlin A."/>
            <person name="Brown A."/>
            <person name="Chapman S.B."/>
            <person name="Chen Z."/>
            <person name="Dunbar C."/>
            <person name="Freedman E."/>
            <person name="Gearin G."/>
            <person name="Goldberg J."/>
            <person name="Griggs A."/>
            <person name="Gujja S."/>
            <person name="Heiman D."/>
            <person name="Howarth C."/>
            <person name="Larson L."/>
            <person name="Lui A."/>
            <person name="MacDonald P.J.P."/>
            <person name="Montmayeur A."/>
            <person name="Murphy C."/>
            <person name="Neiman D."/>
            <person name="Pearson M."/>
            <person name="Priest M."/>
            <person name="Roberts A."/>
            <person name="Saif S."/>
            <person name="Shea T."/>
            <person name="Shenoy N."/>
            <person name="Sisk P."/>
            <person name="Stolte C."/>
            <person name="Sykes S."/>
            <person name="Wortman J."/>
            <person name="Nusbaum C."/>
            <person name="Birren B."/>
        </authorList>
    </citation>
    <scope>NUCLEOTIDE SEQUENCE [LARGE SCALE GENOMIC DNA]</scope>
    <source>
        <strain evidence="1 2">54005</strain>
    </source>
</reference>
<gene>
    <name evidence="1" type="ORF">FOQG_00222</name>
</gene>
<protein>
    <submittedName>
        <fullName evidence="1">Uncharacterized protein</fullName>
    </submittedName>
</protein>
<keyword evidence="2" id="KW-1185">Reference proteome</keyword>
<evidence type="ECO:0000313" key="2">
    <source>
        <dbReference type="Proteomes" id="UP000030663"/>
    </source>
</evidence>
<accession>X0D9K8</accession>
<dbReference type="Proteomes" id="UP000030663">
    <property type="component" value="Unassembled WGS sequence"/>
</dbReference>
<dbReference type="HOGENOM" id="CLU_3406421_0_0_1"/>
<sequence length="30" mass="3178">MKYLTFVIFAPSPKVSSLLAFLGTGMTSGL</sequence>